<accession>A0A9D1EAL2</accession>
<gene>
    <name evidence="1" type="ORF">IAA55_07350</name>
</gene>
<dbReference type="SUPFAM" id="SSF52317">
    <property type="entry name" value="Class I glutamine amidotransferase-like"/>
    <property type="match status" value="1"/>
</dbReference>
<dbReference type="Gene3D" id="3.20.20.80">
    <property type="entry name" value="Glycosidases"/>
    <property type="match status" value="1"/>
</dbReference>
<proteinExistence type="predicted"/>
<reference evidence="1" key="1">
    <citation type="submission" date="2020-10" db="EMBL/GenBank/DDBJ databases">
        <authorList>
            <person name="Gilroy R."/>
        </authorList>
    </citation>
    <scope>NUCLEOTIDE SEQUENCE</scope>
    <source>
        <strain evidence="1">ChiSjej5B23-6657</strain>
    </source>
</reference>
<dbReference type="SUPFAM" id="SSF51445">
    <property type="entry name" value="(Trans)glycosidases"/>
    <property type="match status" value="1"/>
</dbReference>
<dbReference type="Pfam" id="PF14871">
    <property type="entry name" value="GHL6"/>
    <property type="match status" value="1"/>
</dbReference>
<sequence length="665" mass="75851">MANWWDHYPWRNIQTNLRERDMEDMDAKAYVARLKELGATVTLLNAAGIVANYDTKLDFQPKNPYLRGNTLEEMVEECHRAGIRVFCRTDFSRIRRDIYEKHPDWAFRTAEGKIVDWEGYVSTCLNGDYQRIYMHEVLREVLTKIPFDGIFFNMGGFMVTDYDVKYYGACHCENCRRMYRERFGEEMPEQMKPGDPSMLRYMAFKDQCEREHRERVVKTIREINPQIAIHGVDYIRSESGSDAVRPPWPYSASSNARRGSGPARMRLADNNAVDFMGFRYRHTSVSPELMELRQWQNLANSGNVSVFIMGDISTHPDRTWYAPTKKVFDFHREHEELYTRMVSDAKVALAVSHGVETNKETQGWVRALTQSHIPFDEIYTDEMDHPDRLEGKKVLILGDVAVLSDGEAEIIDRFAEKGGTVLVTGKAGMMREDYTPRRGFALRCLGVTVAGKPQSLKSSLFEIGKDEEEIFPRSALAHYIAPGDTLMTVRPKEGAKGWLSMIGEHPYGPPEICYIDDSDRTDAPGVIEMAYGKGKSVYIPFAVGNFYAKEGHKNSLSLMQDVLFGICGIEEIAPDLSPMVELVLCRTEKEKIIQLINESGCMEKHYMAPLPVYDLSVRIPDRLADGSRITNCHTLRGGKVSLERDGDDLVLHLNQLCDYEAIVVS</sequence>
<dbReference type="AlphaFoldDB" id="A0A9D1EAL2"/>
<dbReference type="InterPro" id="IPR029062">
    <property type="entry name" value="Class_I_gatase-like"/>
</dbReference>
<protein>
    <recommendedName>
        <fullName evidence="3">Beta-galactosidase trimerisation domain-containing protein</fullName>
    </recommendedName>
</protein>
<dbReference type="InterPro" id="IPR028212">
    <property type="entry name" value="GHL6"/>
</dbReference>
<name>A0A9D1EAL2_9FIRM</name>
<reference evidence="1" key="2">
    <citation type="journal article" date="2021" name="PeerJ">
        <title>Extensive microbial diversity within the chicken gut microbiome revealed by metagenomics and culture.</title>
        <authorList>
            <person name="Gilroy R."/>
            <person name="Ravi A."/>
            <person name="Getino M."/>
            <person name="Pursley I."/>
            <person name="Horton D.L."/>
            <person name="Alikhan N.F."/>
            <person name="Baker D."/>
            <person name="Gharbi K."/>
            <person name="Hall N."/>
            <person name="Watson M."/>
            <person name="Adriaenssens E.M."/>
            <person name="Foster-Nyarko E."/>
            <person name="Jarju S."/>
            <person name="Secka A."/>
            <person name="Antonio M."/>
            <person name="Oren A."/>
            <person name="Chaudhuri R.R."/>
            <person name="La Ragione R."/>
            <person name="Hildebrand F."/>
            <person name="Pallen M.J."/>
        </authorList>
    </citation>
    <scope>NUCLEOTIDE SEQUENCE</scope>
    <source>
        <strain evidence="1">ChiSjej5B23-6657</strain>
    </source>
</reference>
<dbReference type="InterPro" id="IPR017853">
    <property type="entry name" value="GH"/>
</dbReference>
<dbReference type="Gene3D" id="3.40.50.880">
    <property type="match status" value="1"/>
</dbReference>
<dbReference type="EMBL" id="DVHM01000115">
    <property type="protein sequence ID" value="HIR71081.1"/>
    <property type="molecule type" value="Genomic_DNA"/>
</dbReference>
<organism evidence="1 2">
    <name type="scientific">Candidatus Pullilachnospira gallistercoris</name>
    <dbReference type="NCBI Taxonomy" id="2840911"/>
    <lineage>
        <taxon>Bacteria</taxon>
        <taxon>Bacillati</taxon>
        <taxon>Bacillota</taxon>
        <taxon>Clostridia</taxon>
        <taxon>Lachnospirales</taxon>
        <taxon>Lachnospiraceae</taxon>
        <taxon>Lachnospiraceae incertae sedis</taxon>
        <taxon>Candidatus Pullilachnospira</taxon>
    </lineage>
</organism>
<evidence type="ECO:0000313" key="2">
    <source>
        <dbReference type="Proteomes" id="UP000823912"/>
    </source>
</evidence>
<evidence type="ECO:0000313" key="1">
    <source>
        <dbReference type="EMBL" id="HIR71081.1"/>
    </source>
</evidence>
<comment type="caution">
    <text evidence="1">The sequence shown here is derived from an EMBL/GenBank/DDBJ whole genome shotgun (WGS) entry which is preliminary data.</text>
</comment>
<evidence type="ECO:0008006" key="3">
    <source>
        <dbReference type="Google" id="ProtNLM"/>
    </source>
</evidence>
<dbReference type="Proteomes" id="UP000823912">
    <property type="component" value="Unassembled WGS sequence"/>
</dbReference>
<dbReference type="CDD" id="cd03143">
    <property type="entry name" value="A4_beta-galactosidase_middle_domain"/>
    <property type="match status" value="1"/>
</dbReference>